<dbReference type="FunFam" id="3.40.50.300:FF:000567">
    <property type="entry name" value="ATPase, AAA family protein"/>
    <property type="match status" value="1"/>
</dbReference>
<dbReference type="SUPFAM" id="SSF52540">
    <property type="entry name" value="P-loop containing nucleoside triphosphate hydrolases"/>
    <property type="match status" value="2"/>
</dbReference>
<dbReference type="GO" id="GO:0003723">
    <property type="term" value="F:RNA binding"/>
    <property type="evidence" value="ECO:0007669"/>
    <property type="project" value="TreeGrafter"/>
</dbReference>
<feature type="domain" description="AAA+ ATPase" evidence="6">
    <location>
        <begin position="611"/>
        <end position="748"/>
    </location>
</feature>
<dbReference type="VEuPathDB" id="PlasmoDB:PY02401"/>
<name>A0A4V0KTL4_PLAYE</name>
<dbReference type="PANTHER" id="PTHR23077:SF171">
    <property type="entry name" value="NUCLEAR VALOSIN-CONTAINING PROTEIN-LIKE"/>
    <property type="match status" value="1"/>
</dbReference>
<dbReference type="AlphaFoldDB" id="A0A4V0KTL4"/>
<dbReference type="PROSITE" id="PS00674">
    <property type="entry name" value="AAA"/>
    <property type="match status" value="1"/>
</dbReference>
<dbReference type="Pfam" id="PF17862">
    <property type="entry name" value="AAA_lid_3"/>
    <property type="match status" value="1"/>
</dbReference>
<proteinExistence type="predicted"/>
<sequence length="1021" mass="118474">MLHEKLKAYISNIITDNHMIEKHKDEKTNLENVLNNIYIIENALKKTNNKLFRRISQTQLKKIILCILKNDDQNEASYTQITKSKKKLQNKSKSVYISDSNQSSNEDNEDNEDNDDNDKTRKVLKNEKKKKKKKKNQEINTGVDIDGNIEQEGNSEKIEKHGYDKINNENIEINKIKTNLVKIKGEENNLTTNSNLSNVKICIDQNIVNLNTYKGINNIKKDIYYSIVYPYKYRHDNFNTIININGINGSGKTSLAYAIAGECDSHFFYIKLPEYVKYLSNDNKNNKLKILFEQIKNEYNKCILCIDDMDILFNSKDDTIDIYIFTYLLNLFNKTNIVIILLSINKPYDTILYSKIQKFISMPIPTYEDRIEILQNLSQNLEINFDVLYTASITYGFSRAQIYDILNESKNLFIYNYVLYGQNNDTPISSYFMDNNNNNNNSISINISTNEDNNYDKDLKIEDDDMSNNTTHYADEEKDSNLLKNNSPKCVNNQIENVINTNSLKNFKNGEEIEKVTNLTKRKERNNNDYLDIYIKEKKQKKIIPININNDIIYESIKNIKKKITTQNICEVPNINLDNIGSLKNIKKILETKFILPVKYSNIYKHLGINKSMGILLYGPPGCGKTMLAKAISNEMKANFIAIKGPEILNKYVGESEKKVREIFSYASTYKPCLIFFDEIDSICINRDNNKTAAASDRVVNQLLTEMDGLSQREGIYIIATTNRPDIIDKALLRTGRFDQLIYVSLPKYQGRIDILKKLSKNMPLDKDIDFKQISILTKGYSGADLHGVLRESAFIALQECRDKIDRFNYKHNGTASFVSPNIEQHRKNQQHRKNHQHCKNTKQNNNFTTSENTLNCVLNKNDTSSFESNNYYSTHILNDNNPKSLEHYNSENGQTTNNEISSNPNIMDQNICDVIQNKIMTIGDDNIKLGKIKMEERQKEEEGEGEENNNKDNFIYKIEDLKNDDLQEKDKNNLIYEFIQKNKNILAIKQKHIIKAINIVPRSVTKKQMKYYKEISKKFK</sequence>
<feature type="compositionally biased region" description="Low complexity" evidence="5">
    <location>
        <begin position="91"/>
        <end position="105"/>
    </location>
</feature>
<dbReference type="VEuPathDB" id="PlasmoDB:PYYM_1427000"/>
<dbReference type="KEGG" id="pyo:PY17X_1425200"/>
<dbReference type="Gene3D" id="3.40.50.300">
    <property type="entry name" value="P-loop containing nucleotide triphosphate hydrolases"/>
    <property type="match status" value="2"/>
</dbReference>
<evidence type="ECO:0000256" key="2">
    <source>
        <dbReference type="ARBA" id="ARBA00022490"/>
    </source>
</evidence>
<dbReference type="GO" id="GO:0005634">
    <property type="term" value="C:nucleus"/>
    <property type="evidence" value="ECO:0007669"/>
    <property type="project" value="TreeGrafter"/>
</dbReference>
<dbReference type="EMBL" id="LM993668">
    <property type="protein sequence ID" value="VTZ81563.1"/>
    <property type="molecule type" value="Genomic_DNA"/>
</dbReference>
<dbReference type="InterPro" id="IPR041569">
    <property type="entry name" value="AAA_lid_3"/>
</dbReference>
<dbReference type="InterPro" id="IPR003960">
    <property type="entry name" value="ATPase_AAA_CS"/>
</dbReference>
<dbReference type="OrthoDB" id="370857at2759"/>
<evidence type="ECO:0000259" key="6">
    <source>
        <dbReference type="SMART" id="SM00382"/>
    </source>
</evidence>
<dbReference type="GO" id="GO:0005737">
    <property type="term" value="C:cytoplasm"/>
    <property type="evidence" value="ECO:0007669"/>
    <property type="project" value="UniProtKB-SubCell"/>
</dbReference>
<dbReference type="SMART" id="SM00382">
    <property type="entry name" value="AAA"/>
    <property type="match status" value="2"/>
</dbReference>
<dbReference type="GO" id="GO:0016887">
    <property type="term" value="F:ATP hydrolysis activity"/>
    <property type="evidence" value="ECO:0007669"/>
    <property type="project" value="InterPro"/>
</dbReference>
<feature type="compositionally biased region" description="Acidic residues" evidence="5">
    <location>
        <begin position="106"/>
        <end position="116"/>
    </location>
</feature>
<dbReference type="VEuPathDB" id="PlasmoDB:Py17XNL_001401096"/>
<feature type="domain" description="AAA+ ATPase" evidence="6">
    <location>
        <begin position="238"/>
        <end position="377"/>
    </location>
</feature>
<dbReference type="GeneID" id="3807585"/>
<feature type="region of interest" description="Disordered" evidence="5">
    <location>
        <begin position="89"/>
        <end position="137"/>
    </location>
</feature>
<dbReference type="InterPro" id="IPR003593">
    <property type="entry name" value="AAA+_ATPase"/>
</dbReference>
<gene>
    <name evidence="7" type="ORF">PY17X_1425200</name>
</gene>
<reference evidence="7 8" key="1">
    <citation type="journal article" date="2014" name="BMC Biol.">
        <title>A comprehensive evaluation of rodent malaria parasite genomes and gene expression.</title>
        <authorList>
            <person name="Otto T.D."/>
            <person name="Bohme U."/>
            <person name="Jackson A.P."/>
            <person name="Hunt M."/>
            <person name="Franke-Fayard B."/>
            <person name="Hoeijmakers W.A."/>
            <person name="Religa A.A."/>
            <person name="Robertson L."/>
            <person name="Sanders M."/>
            <person name="Ogun S.A."/>
            <person name="Cunningham D."/>
            <person name="Erhart A."/>
            <person name="Billker O."/>
            <person name="Khan S.M."/>
            <person name="Stunnenberg H.G."/>
            <person name="Langhorne J."/>
            <person name="Holder A.A."/>
            <person name="Waters A.P."/>
            <person name="Newbold C.I."/>
            <person name="Pain A."/>
            <person name="Berriman M."/>
            <person name="Janse C.J."/>
        </authorList>
    </citation>
    <scope>NUCLEOTIDE SEQUENCE [LARGE SCALE GENOMIC DNA]</scope>
    <source>
        <strain evidence="7 8">17X</strain>
    </source>
</reference>
<evidence type="ECO:0000256" key="5">
    <source>
        <dbReference type="SAM" id="MobiDB-lite"/>
    </source>
</evidence>
<dbReference type="Gene3D" id="1.10.8.60">
    <property type="match status" value="1"/>
</dbReference>
<dbReference type="InterPro" id="IPR003959">
    <property type="entry name" value="ATPase_AAA_core"/>
</dbReference>
<dbReference type="PANTHER" id="PTHR23077">
    <property type="entry name" value="AAA-FAMILY ATPASE"/>
    <property type="match status" value="1"/>
</dbReference>
<keyword evidence="3" id="KW-0547">Nucleotide-binding</keyword>
<comment type="subcellular location">
    <subcellularLocation>
        <location evidence="1">Cytoplasm</location>
    </subcellularLocation>
</comment>
<dbReference type="GO" id="GO:0042254">
    <property type="term" value="P:ribosome biogenesis"/>
    <property type="evidence" value="ECO:0007669"/>
    <property type="project" value="TreeGrafter"/>
</dbReference>
<organism evidence="7 8">
    <name type="scientific">Plasmodium yoelii</name>
    <dbReference type="NCBI Taxonomy" id="5861"/>
    <lineage>
        <taxon>Eukaryota</taxon>
        <taxon>Sar</taxon>
        <taxon>Alveolata</taxon>
        <taxon>Apicomplexa</taxon>
        <taxon>Aconoidasida</taxon>
        <taxon>Haemosporida</taxon>
        <taxon>Plasmodiidae</taxon>
        <taxon>Plasmodium</taxon>
        <taxon>Plasmodium (Vinckeia)</taxon>
    </lineage>
</organism>
<keyword evidence="4" id="KW-0067">ATP-binding</keyword>
<evidence type="ECO:0000256" key="1">
    <source>
        <dbReference type="ARBA" id="ARBA00004496"/>
    </source>
</evidence>
<dbReference type="InterPro" id="IPR027417">
    <property type="entry name" value="P-loop_NTPase"/>
</dbReference>
<evidence type="ECO:0000313" key="8">
    <source>
        <dbReference type="Proteomes" id="UP000072874"/>
    </source>
</evidence>
<accession>A0A4V0KTL4</accession>
<keyword evidence="2" id="KW-0963">Cytoplasm</keyword>
<evidence type="ECO:0000256" key="4">
    <source>
        <dbReference type="ARBA" id="ARBA00022840"/>
    </source>
</evidence>
<dbReference type="Proteomes" id="UP000072874">
    <property type="component" value="Chromosome 14"/>
</dbReference>
<evidence type="ECO:0000256" key="3">
    <source>
        <dbReference type="ARBA" id="ARBA00022741"/>
    </source>
</evidence>
<evidence type="ECO:0000313" key="7">
    <source>
        <dbReference type="EMBL" id="VTZ81563.1"/>
    </source>
</evidence>
<dbReference type="GO" id="GO:0005524">
    <property type="term" value="F:ATP binding"/>
    <property type="evidence" value="ECO:0007669"/>
    <property type="project" value="UniProtKB-KW"/>
</dbReference>
<dbReference type="GO" id="GO:1990275">
    <property type="term" value="F:preribosome binding"/>
    <property type="evidence" value="ECO:0007669"/>
    <property type="project" value="TreeGrafter"/>
</dbReference>
<dbReference type="Pfam" id="PF00004">
    <property type="entry name" value="AAA"/>
    <property type="match status" value="2"/>
</dbReference>
<dbReference type="VEuPathDB" id="PlasmoDB:PY17X_1425200"/>
<dbReference type="InterPro" id="IPR050168">
    <property type="entry name" value="AAA_ATPase_domain"/>
</dbReference>
<feature type="compositionally biased region" description="Basic and acidic residues" evidence="5">
    <location>
        <begin position="117"/>
        <end position="126"/>
    </location>
</feature>
<dbReference type="VEuPathDB" id="PlasmoDB:PY02402"/>
<dbReference type="RefSeq" id="XP_730279.3">
    <property type="nucleotide sequence ID" value="XM_725186.3"/>
</dbReference>
<protein>
    <submittedName>
        <fullName evidence="7">AAA family ATPase, putative</fullName>
    </submittedName>
</protein>